<dbReference type="SUPFAM" id="SSF144083">
    <property type="entry name" value="Magnesium transport protein CorA, transmembrane region"/>
    <property type="match status" value="1"/>
</dbReference>
<keyword evidence="4 6" id="KW-0472">Membrane</keyword>
<organism evidence="7 8">
    <name type="scientific">Lasiodiplodia theobromae</name>
    <dbReference type="NCBI Taxonomy" id="45133"/>
    <lineage>
        <taxon>Eukaryota</taxon>
        <taxon>Fungi</taxon>
        <taxon>Dikarya</taxon>
        <taxon>Ascomycota</taxon>
        <taxon>Pezizomycotina</taxon>
        <taxon>Dothideomycetes</taxon>
        <taxon>Dothideomycetes incertae sedis</taxon>
        <taxon>Botryosphaeriales</taxon>
        <taxon>Botryosphaeriaceae</taxon>
        <taxon>Lasiodiplodia</taxon>
    </lineage>
</organism>
<comment type="subcellular location">
    <subcellularLocation>
        <location evidence="1">Membrane</location>
        <topology evidence="1">Multi-pass membrane protein</topology>
    </subcellularLocation>
</comment>
<gene>
    <name evidence="7" type="ORF">DBV05_g8463</name>
</gene>
<dbReference type="InterPro" id="IPR045863">
    <property type="entry name" value="CorA_TM1_TM2"/>
</dbReference>
<reference evidence="7 8" key="1">
    <citation type="journal article" date="2019" name="Sci. Rep.">
        <title>A multi-omics analysis of the grapevine pathogen Lasiodiplodia theobromae reveals that temperature affects the expression of virulence- and pathogenicity-related genes.</title>
        <authorList>
            <person name="Felix C."/>
            <person name="Meneses R."/>
            <person name="Goncalves M.F.M."/>
            <person name="Tilleman L."/>
            <person name="Duarte A.S."/>
            <person name="Jorrin-Novo J.V."/>
            <person name="Van de Peer Y."/>
            <person name="Deforce D."/>
            <person name="Van Nieuwerburgh F."/>
            <person name="Esteves A.C."/>
            <person name="Alves A."/>
        </authorList>
    </citation>
    <scope>NUCLEOTIDE SEQUENCE [LARGE SCALE GENOMIC DNA]</scope>
    <source>
        <strain evidence="7 8">LA-SOL3</strain>
    </source>
</reference>
<evidence type="ECO:0000256" key="1">
    <source>
        <dbReference type="ARBA" id="ARBA00004141"/>
    </source>
</evidence>
<dbReference type="OrthoDB" id="5428055at2759"/>
<dbReference type="EMBL" id="VCHE01000069">
    <property type="protein sequence ID" value="KAB2572870.1"/>
    <property type="molecule type" value="Genomic_DNA"/>
</dbReference>
<evidence type="ECO:0000256" key="4">
    <source>
        <dbReference type="ARBA" id="ARBA00023136"/>
    </source>
</evidence>
<feature type="transmembrane region" description="Helical" evidence="6">
    <location>
        <begin position="238"/>
        <end position="257"/>
    </location>
</feature>
<evidence type="ECO:0000313" key="7">
    <source>
        <dbReference type="EMBL" id="KAB2572870.1"/>
    </source>
</evidence>
<dbReference type="Proteomes" id="UP000325902">
    <property type="component" value="Unassembled WGS sequence"/>
</dbReference>
<protein>
    <submittedName>
        <fullName evidence="7">Uncharacterized protein</fullName>
    </submittedName>
</protein>
<dbReference type="AlphaFoldDB" id="A0A5N5D6B3"/>
<evidence type="ECO:0000256" key="3">
    <source>
        <dbReference type="ARBA" id="ARBA00022989"/>
    </source>
</evidence>
<accession>A0A5N5D6B3</accession>
<feature type="transmembrane region" description="Helical" evidence="6">
    <location>
        <begin position="207"/>
        <end position="226"/>
    </location>
</feature>
<keyword evidence="8" id="KW-1185">Reference proteome</keyword>
<sequence length="299" mass="33767">MPLSLSVFDNLIHAYTYQEHTTVLDPRSATDVIRKLLLSSWQGMIKAKEIDFYNLWKKISFSEAHYASGSSWYSAWDSRWKREDFPALTHNMMTVMNRMEEIDKIFHTLYPAAAADAPYTPPPEGTNLHAKRNNTHDRELQSWNALRSRAHALHARFAATLATYEQRAAIEQSVLANERSVLYNKQSMLANEQSVLAYEQARSVGRLSALATVLVPFSVVAGIFSMSGRFAAGEDLFWVFWILAVSISGGLVGWLFFERVVRALGSEIDRWGLLWGRRKGGKGKTKGQGAVLPVHEKDT</sequence>
<evidence type="ECO:0000256" key="5">
    <source>
        <dbReference type="SAM" id="MobiDB-lite"/>
    </source>
</evidence>
<name>A0A5N5D6B3_9PEZI</name>
<feature type="region of interest" description="Disordered" evidence="5">
    <location>
        <begin position="279"/>
        <end position="299"/>
    </location>
</feature>
<evidence type="ECO:0000313" key="8">
    <source>
        <dbReference type="Proteomes" id="UP000325902"/>
    </source>
</evidence>
<keyword evidence="3 6" id="KW-1133">Transmembrane helix</keyword>
<proteinExistence type="predicted"/>
<comment type="caution">
    <text evidence="7">The sequence shown here is derived from an EMBL/GenBank/DDBJ whole genome shotgun (WGS) entry which is preliminary data.</text>
</comment>
<dbReference type="GO" id="GO:0016020">
    <property type="term" value="C:membrane"/>
    <property type="evidence" value="ECO:0007669"/>
    <property type="project" value="UniProtKB-SubCell"/>
</dbReference>
<keyword evidence="2 6" id="KW-0812">Transmembrane</keyword>
<evidence type="ECO:0000256" key="2">
    <source>
        <dbReference type="ARBA" id="ARBA00022692"/>
    </source>
</evidence>
<evidence type="ECO:0000256" key="6">
    <source>
        <dbReference type="SAM" id="Phobius"/>
    </source>
</evidence>
<dbReference type="Gene3D" id="1.20.58.340">
    <property type="entry name" value="Magnesium transport protein CorA, transmembrane region"/>
    <property type="match status" value="1"/>
</dbReference>